<evidence type="ECO:0000313" key="2">
    <source>
        <dbReference type="EMBL" id="NYI03267.1"/>
    </source>
</evidence>
<dbReference type="AlphaFoldDB" id="A0A852ZP78"/>
<evidence type="ECO:0000313" key="3">
    <source>
        <dbReference type="Proteomes" id="UP000567795"/>
    </source>
</evidence>
<feature type="compositionally biased region" description="Basic and acidic residues" evidence="1">
    <location>
        <begin position="66"/>
        <end position="79"/>
    </location>
</feature>
<keyword evidence="2" id="KW-0689">Ribosomal protein</keyword>
<organism evidence="2 3">
    <name type="scientific">Allostreptomyces psammosilenae</name>
    <dbReference type="NCBI Taxonomy" id="1892865"/>
    <lineage>
        <taxon>Bacteria</taxon>
        <taxon>Bacillati</taxon>
        <taxon>Actinomycetota</taxon>
        <taxon>Actinomycetes</taxon>
        <taxon>Kitasatosporales</taxon>
        <taxon>Streptomycetaceae</taxon>
        <taxon>Allostreptomyces</taxon>
    </lineage>
</organism>
<gene>
    <name evidence="2" type="ORF">FHU37_000210</name>
</gene>
<keyword evidence="3" id="KW-1185">Reference proteome</keyword>
<evidence type="ECO:0000256" key="1">
    <source>
        <dbReference type="SAM" id="MobiDB-lite"/>
    </source>
</evidence>
<name>A0A852ZP78_9ACTN</name>
<dbReference type="Proteomes" id="UP000567795">
    <property type="component" value="Unassembled WGS sequence"/>
</dbReference>
<sequence length="79" mass="8313">MSGAEGATRAVPFYCPFCGEEDLRPSEAGHGAWECGDCARAFRLSFLGLVARGAAAHRGATPAGAETDHREDREEGTTT</sequence>
<protein>
    <submittedName>
        <fullName evidence="2">Ribosomal protein L37AE/L43A</fullName>
    </submittedName>
</protein>
<feature type="region of interest" description="Disordered" evidence="1">
    <location>
        <begin position="57"/>
        <end position="79"/>
    </location>
</feature>
<comment type="caution">
    <text evidence="2">The sequence shown here is derived from an EMBL/GenBank/DDBJ whole genome shotgun (WGS) entry which is preliminary data.</text>
</comment>
<accession>A0A852ZP78</accession>
<dbReference type="EMBL" id="JACBZD010000001">
    <property type="protein sequence ID" value="NYI03267.1"/>
    <property type="molecule type" value="Genomic_DNA"/>
</dbReference>
<dbReference type="GO" id="GO:0005840">
    <property type="term" value="C:ribosome"/>
    <property type="evidence" value="ECO:0007669"/>
    <property type="project" value="UniProtKB-KW"/>
</dbReference>
<reference evidence="2 3" key="1">
    <citation type="submission" date="2020-07" db="EMBL/GenBank/DDBJ databases">
        <title>Sequencing the genomes of 1000 actinobacteria strains.</title>
        <authorList>
            <person name="Klenk H.-P."/>
        </authorList>
    </citation>
    <scope>NUCLEOTIDE SEQUENCE [LARGE SCALE GENOMIC DNA]</scope>
    <source>
        <strain evidence="2 3">DSM 42178</strain>
    </source>
</reference>
<dbReference type="RefSeq" id="WP_179812349.1">
    <property type="nucleotide sequence ID" value="NZ_JACBZD010000001.1"/>
</dbReference>
<proteinExistence type="predicted"/>
<keyword evidence="2" id="KW-0687">Ribonucleoprotein</keyword>